<evidence type="ECO:0000256" key="1">
    <source>
        <dbReference type="SAM" id="Phobius"/>
    </source>
</evidence>
<keyword evidence="1" id="KW-0472">Membrane</keyword>
<feature type="transmembrane region" description="Helical" evidence="1">
    <location>
        <begin position="12"/>
        <end position="32"/>
    </location>
</feature>
<evidence type="ECO:0000313" key="2">
    <source>
        <dbReference type="EMBL" id="MCL6699183.1"/>
    </source>
</evidence>
<sequence length="152" mass="16979">MDDVQTAKAPVHLWVVGLLALLWNGFGCYDYLMTRMRNLEYFRSMAPQSDPEAMLAWVDGFPLYAQFGWGLGVWMGLLGSLLLLMRSRWAIPALGLSLLGAIMGLGYQIFLAPPAPPPMNEGAMAFMPWVIILVAALLYFYAHRQKQAGVLR</sequence>
<accession>A0ABT0RVX2</accession>
<gene>
    <name evidence="2" type="ORF">LZ496_10375</name>
</gene>
<feature type="transmembrane region" description="Helical" evidence="1">
    <location>
        <begin position="63"/>
        <end position="84"/>
    </location>
</feature>
<proteinExistence type="predicted"/>
<keyword evidence="1" id="KW-1133">Transmembrane helix</keyword>
<keyword evidence="1" id="KW-0812">Transmembrane</keyword>
<evidence type="ECO:0000313" key="3">
    <source>
        <dbReference type="Proteomes" id="UP001203410"/>
    </source>
</evidence>
<dbReference type="RefSeq" id="WP_249904595.1">
    <property type="nucleotide sequence ID" value="NZ_JAMGBA010000002.1"/>
</dbReference>
<name>A0ABT0RVX2_9SPHN</name>
<keyword evidence="3" id="KW-1185">Reference proteome</keyword>
<feature type="transmembrane region" description="Helical" evidence="1">
    <location>
        <begin position="91"/>
        <end position="110"/>
    </location>
</feature>
<comment type="caution">
    <text evidence="2">The sequence shown here is derived from an EMBL/GenBank/DDBJ whole genome shotgun (WGS) entry which is preliminary data.</text>
</comment>
<dbReference type="Proteomes" id="UP001203410">
    <property type="component" value="Unassembled WGS sequence"/>
</dbReference>
<reference evidence="2 3" key="1">
    <citation type="submission" date="2022-05" db="EMBL/GenBank/DDBJ databases">
        <authorList>
            <person name="Jo J.-H."/>
            <person name="Im W.-T."/>
        </authorList>
    </citation>
    <scope>NUCLEOTIDE SEQUENCE [LARGE SCALE GENOMIC DNA]</scope>
    <source>
        <strain evidence="2 3">NSE70-1</strain>
    </source>
</reference>
<dbReference type="EMBL" id="JAMGBA010000002">
    <property type="protein sequence ID" value="MCL6699183.1"/>
    <property type="molecule type" value="Genomic_DNA"/>
</dbReference>
<feature type="transmembrane region" description="Helical" evidence="1">
    <location>
        <begin position="122"/>
        <end position="142"/>
    </location>
</feature>
<protein>
    <submittedName>
        <fullName evidence="2">Uncharacterized protein</fullName>
    </submittedName>
</protein>
<organism evidence="2 3">
    <name type="scientific">Sphingomonas caseinilyticus</name>
    <dbReference type="NCBI Taxonomy" id="2908205"/>
    <lineage>
        <taxon>Bacteria</taxon>
        <taxon>Pseudomonadati</taxon>
        <taxon>Pseudomonadota</taxon>
        <taxon>Alphaproteobacteria</taxon>
        <taxon>Sphingomonadales</taxon>
        <taxon>Sphingomonadaceae</taxon>
        <taxon>Sphingomonas</taxon>
    </lineage>
</organism>